<dbReference type="Pfam" id="PF13177">
    <property type="entry name" value="DNA_pol3_delta2"/>
    <property type="match status" value="1"/>
</dbReference>
<dbReference type="STRING" id="1121352.GCA_000620925_00475"/>
<dbReference type="InterPro" id="IPR050238">
    <property type="entry name" value="DNA_Rep/Repair_Clamp_Loader"/>
</dbReference>
<accession>A0A3P2A851</accession>
<dbReference type="PANTHER" id="PTHR11669">
    <property type="entry name" value="REPLICATION FACTOR C / DNA POLYMERASE III GAMMA-TAU SUBUNIT"/>
    <property type="match status" value="1"/>
</dbReference>
<dbReference type="GO" id="GO:0008408">
    <property type="term" value="F:3'-5' exonuclease activity"/>
    <property type="evidence" value="ECO:0007669"/>
    <property type="project" value="InterPro"/>
</dbReference>
<dbReference type="Proteomes" id="UP000269923">
    <property type="component" value="Unassembled WGS sequence"/>
</dbReference>
<comment type="caution">
    <text evidence="1">The sequence shown here is derived from an EMBL/GenBank/DDBJ whole genome shotgun (WGS) entry which is preliminary data.</text>
</comment>
<name>A0A3P2A851_9NEIS</name>
<dbReference type="OrthoDB" id="9811073at2"/>
<dbReference type="RefSeq" id="WP_124793819.1">
    <property type="nucleotide sequence ID" value="NZ_RQYC01000001.1"/>
</dbReference>
<dbReference type="GO" id="GO:0003887">
    <property type="term" value="F:DNA-directed DNA polymerase activity"/>
    <property type="evidence" value="ECO:0007669"/>
    <property type="project" value="UniProtKB-EC"/>
</dbReference>
<evidence type="ECO:0000313" key="2">
    <source>
        <dbReference type="Proteomes" id="UP000269923"/>
    </source>
</evidence>
<dbReference type="Gene3D" id="3.40.50.300">
    <property type="entry name" value="P-loop containing nucleotide triphosphate hydrolases"/>
    <property type="match status" value="1"/>
</dbReference>
<dbReference type="PANTHER" id="PTHR11669:SF8">
    <property type="entry name" value="DNA POLYMERASE III SUBUNIT DELTA"/>
    <property type="match status" value="1"/>
</dbReference>
<dbReference type="GO" id="GO:0006261">
    <property type="term" value="P:DNA-templated DNA replication"/>
    <property type="evidence" value="ECO:0007669"/>
    <property type="project" value="TreeGrafter"/>
</dbReference>
<gene>
    <name evidence="1" type="primary">holB</name>
    <name evidence="1" type="ORF">EII21_00970</name>
</gene>
<reference evidence="1 2" key="1">
    <citation type="submission" date="2018-11" db="EMBL/GenBank/DDBJ databases">
        <title>Genomes From Bacteria Associated with the Canine Oral Cavity: a Test Case for Automated Genome-Based Taxonomic Assignment.</title>
        <authorList>
            <person name="Coil D.A."/>
            <person name="Jospin G."/>
            <person name="Darling A.E."/>
            <person name="Wallis C."/>
            <person name="Davis I.J."/>
            <person name="Harris S."/>
            <person name="Eisen J.A."/>
            <person name="Holcombe L.J."/>
            <person name="O'Flynn C."/>
        </authorList>
    </citation>
    <scope>NUCLEOTIDE SEQUENCE [LARGE SCALE GENOMIC DNA]</scope>
    <source>
        <strain evidence="1 2">COT-280</strain>
    </source>
</reference>
<dbReference type="EC" id="2.7.7.7" evidence="1"/>
<organism evidence="1 2">
    <name type="scientific">Conchiformibius steedae</name>
    <dbReference type="NCBI Taxonomy" id="153493"/>
    <lineage>
        <taxon>Bacteria</taxon>
        <taxon>Pseudomonadati</taxon>
        <taxon>Pseudomonadota</taxon>
        <taxon>Betaproteobacteria</taxon>
        <taxon>Neisseriales</taxon>
        <taxon>Neisseriaceae</taxon>
        <taxon>Conchiformibius</taxon>
    </lineage>
</organism>
<sequence>MIYPWHDRTWRELLAQAPPPALLLYGAADTGKTAFARAYARFLLCESPLNQGACGECASCRLFEHHAHPDFYLLAPDGDDGSGTGRKLPQIKIDAVRELLEPLNQSSVRGGRRVVLIAPADSLNVQAANALLKILEEPPQAVMFLLVSHRRERLLPTVRSRCRPLLLPAPNHAQALQFLQQQHISDAENLLAFHGGAPLFAHEPEQDALRATLLDLLAQPRLLAILDFAADFDKNKYPFALLLDWLHKWLADLALALHALPPRYYPAHAQAVATLAARTHPATLFRFQDHLNRLAPYGHHSLNVRMQAEALLSSYLLMLQNKPFHFQGNPP</sequence>
<dbReference type="EMBL" id="RQYC01000001">
    <property type="protein sequence ID" value="RRD91629.1"/>
    <property type="molecule type" value="Genomic_DNA"/>
</dbReference>
<protein>
    <submittedName>
        <fullName evidence="1">DNA polymerase III subunit delta</fullName>
        <ecNumber evidence="1">2.7.7.7</ecNumber>
    </submittedName>
</protein>
<keyword evidence="1" id="KW-0548">Nucleotidyltransferase</keyword>
<dbReference type="NCBIfam" id="TIGR00678">
    <property type="entry name" value="holB"/>
    <property type="match status" value="1"/>
</dbReference>
<dbReference type="GO" id="GO:0009360">
    <property type="term" value="C:DNA polymerase III complex"/>
    <property type="evidence" value="ECO:0007669"/>
    <property type="project" value="TreeGrafter"/>
</dbReference>
<dbReference type="InterPro" id="IPR004622">
    <property type="entry name" value="DNA_pol_HolB"/>
</dbReference>
<proteinExistence type="predicted"/>
<dbReference type="InterPro" id="IPR027417">
    <property type="entry name" value="P-loop_NTPase"/>
</dbReference>
<keyword evidence="2" id="KW-1185">Reference proteome</keyword>
<keyword evidence="1" id="KW-0808">Transferase</keyword>
<dbReference type="SUPFAM" id="SSF52540">
    <property type="entry name" value="P-loop containing nucleoside triphosphate hydrolases"/>
    <property type="match status" value="1"/>
</dbReference>
<dbReference type="AlphaFoldDB" id="A0A3P2A851"/>
<evidence type="ECO:0000313" key="1">
    <source>
        <dbReference type="EMBL" id="RRD91629.1"/>
    </source>
</evidence>